<dbReference type="Proteomes" id="UP000323105">
    <property type="component" value="Unassembled WGS sequence"/>
</dbReference>
<feature type="compositionally biased region" description="Low complexity" evidence="1">
    <location>
        <begin position="1"/>
        <end position="16"/>
    </location>
</feature>
<feature type="transmembrane region" description="Helical" evidence="2">
    <location>
        <begin position="106"/>
        <end position="125"/>
    </location>
</feature>
<feature type="transmembrane region" description="Helical" evidence="2">
    <location>
        <begin position="202"/>
        <end position="220"/>
    </location>
</feature>
<sequence>MAKPARAPALRPADQAAHGHGPGPARQRGFVFWAIWVNIATYAIYPTANWLASLRDQRYDFITRWDAMIPLVPEFIFVYFSFFPFLALPFWLVGQPGTAALGKRQVLGTLICGLTFVLFPANLAFERAIPEFEPYRSIFATMFFVDKPHNLLPSLHIVYTALTCLAICQAQWQRGRWWLCLLIALWSAAICASTMLVHQHHVLDVVTALMLVPVLCLLIRPADVPPQPPRI</sequence>
<keyword evidence="2" id="KW-1133">Transmembrane helix</keyword>
<feature type="transmembrane region" description="Helical" evidence="2">
    <location>
        <begin position="177"/>
        <end position="196"/>
    </location>
</feature>
<keyword evidence="2" id="KW-0812">Transmembrane</keyword>
<dbReference type="AlphaFoldDB" id="A0A5A7M690"/>
<keyword evidence="2" id="KW-0472">Membrane</keyword>
<dbReference type="RefSeq" id="WP_238707541.1">
    <property type="nucleotide sequence ID" value="NZ_BKBW01000001.1"/>
</dbReference>
<feature type="transmembrane region" description="Helical" evidence="2">
    <location>
        <begin position="151"/>
        <end position="170"/>
    </location>
</feature>
<evidence type="ECO:0000313" key="4">
    <source>
        <dbReference type="Proteomes" id="UP000323105"/>
    </source>
</evidence>
<name>A0A5A7M690_COMTE</name>
<reference evidence="3 4" key="1">
    <citation type="journal article" date="2019" name="Microbiol. Resour. Announc.">
        <title>Draft Genome Sequence of Comamonas testosteroni TA441, a Bacterium That Has a Cryptic Phenol Degradation Gene Cluster.</title>
        <authorList>
            <person name="Arai H."/>
            <person name="Ishii M."/>
        </authorList>
    </citation>
    <scope>NUCLEOTIDE SEQUENCE [LARGE SCALE GENOMIC DNA]</scope>
    <source>
        <strain evidence="3 4">TA441</strain>
    </source>
</reference>
<protein>
    <submittedName>
        <fullName evidence="3">Uncharacterized protein</fullName>
    </submittedName>
</protein>
<evidence type="ECO:0000256" key="2">
    <source>
        <dbReference type="SAM" id="Phobius"/>
    </source>
</evidence>
<feature type="transmembrane region" description="Helical" evidence="2">
    <location>
        <begin position="30"/>
        <end position="51"/>
    </location>
</feature>
<accession>A0A5A7M690</accession>
<feature type="region of interest" description="Disordered" evidence="1">
    <location>
        <begin position="1"/>
        <end position="23"/>
    </location>
</feature>
<dbReference type="Gene3D" id="1.20.144.10">
    <property type="entry name" value="Phosphatidic acid phosphatase type 2/haloperoxidase"/>
    <property type="match status" value="1"/>
</dbReference>
<comment type="caution">
    <text evidence="3">The sequence shown here is derived from an EMBL/GenBank/DDBJ whole genome shotgun (WGS) entry which is preliminary data.</text>
</comment>
<dbReference type="EMBL" id="BKBW01000001">
    <property type="protein sequence ID" value="GEQ73302.1"/>
    <property type="molecule type" value="Genomic_DNA"/>
</dbReference>
<organism evidence="3 4">
    <name type="scientific">Comamonas testosteroni</name>
    <name type="common">Pseudomonas testosteroni</name>
    <dbReference type="NCBI Taxonomy" id="285"/>
    <lineage>
        <taxon>Bacteria</taxon>
        <taxon>Pseudomonadati</taxon>
        <taxon>Pseudomonadota</taxon>
        <taxon>Betaproteobacteria</taxon>
        <taxon>Burkholderiales</taxon>
        <taxon>Comamonadaceae</taxon>
        <taxon>Comamonas</taxon>
    </lineage>
</organism>
<evidence type="ECO:0000256" key="1">
    <source>
        <dbReference type="SAM" id="MobiDB-lite"/>
    </source>
</evidence>
<evidence type="ECO:0000313" key="3">
    <source>
        <dbReference type="EMBL" id="GEQ73302.1"/>
    </source>
</evidence>
<proteinExistence type="predicted"/>
<feature type="transmembrane region" description="Helical" evidence="2">
    <location>
        <begin position="71"/>
        <end position="94"/>
    </location>
</feature>
<gene>
    <name evidence="3" type="ORF">CTTA_0307</name>
</gene>